<evidence type="ECO:0000313" key="1">
    <source>
        <dbReference type="EMBL" id="MPN58356.1"/>
    </source>
</evidence>
<dbReference type="EMBL" id="VSSQ01130951">
    <property type="protein sequence ID" value="MPN58356.1"/>
    <property type="molecule type" value="Genomic_DNA"/>
</dbReference>
<organism evidence="1">
    <name type="scientific">bioreactor metagenome</name>
    <dbReference type="NCBI Taxonomy" id="1076179"/>
    <lineage>
        <taxon>unclassified sequences</taxon>
        <taxon>metagenomes</taxon>
        <taxon>ecological metagenomes</taxon>
    </lineage>
</organism>
<reference evidence="1" key="1">
    <citation type="submission" date="2019-08" db="EMBL/GenBank/DDBJ databases">
        <authorList>
            <person name="Kucharzyk K."/>
            <person name="Murdoch R.W."/>
            <person name="Higgins S."/>
            <person name="Loffler F."/>
        </authorList>
    </citation>
    <scope>NUCLEOTIDE SEQUENCE</scope>
</reference>
<sequence>MQGVVACSQVLIIGAEIGEPLGEGGVGEGVGVCSEARQQGSVHIHAFISKALGTVVIDRWCGGKAVNQKDCGLCALLVDDASCFFATYLGLINLKWFDIPVPVAYEGGIPQDKEYEYCKEGDPHTPHYTLEREARKGQI</sequence>
<comment type="caution">
    <text evidence="1">The sequence shown here is derived from an EMBL/GenBank/DDBJ whole genome shotgun (WGS) entry which is preliminary data.</text>
</comment>
<gene>
    <name evidence="1" type="ORF">SDC9_206060</name>
</gene>
<name>A0A645J4I5_9ZZZZ</name>
<dbReference type="AlphaFoldDB" id="A0A645J4I5"/>
<protein>
    <submittedName>
        <fullName evidence="1">Uncharacterized protein</fullName>
    </submittedName>
</protein>
<proteinExistence type="predicted"/>
<accession>A0A645J4I5</accession>